<gene>
    <name evidence="2" type="ORF">CFOL_v3_09606</name>
</gene>
<dbReference type="InParanoid" id="A0A1Q3BDJ3"/>
<dbReference type="EMBL" id="BDDD01000454">
    <property type="protein sequence ID" value="GAV66096.1"/>
    <property type="molecule type" value="Genomic_DNA"/>
</dbReference>
<dbReference type="InterPro" id="IPR023780">
    <property type="entry name" value="Chromo_domain"/>
</dbReference>
<feature type="domain" description="Chromo" evidence="1">
    <location>
        <begin position="47"/>
        <end position="81"/>
    </location>
</feature>
<dbReference type="Pfam" id="PF00385">
    <property type="entry name" value="Chromo"/>
    <property type="match status" value="1"/>
</dbReference>
<dbReference type="OrthoDB" id="5554229at2759"/>
<feature type="non-terminal residue" evidence="2">
    <location>
        <position position="1"/>
    </location>
</feature>
<evidence type="ECO:0000313" key="2">
    <source>
        <dbReference type="EMBL" id="GAV66096.1"/>
    </source>
</evidence>
<protein>
    <submittedName>
        <fullName evidence="2">Chromo domain-containing protein</fullName>
    </submittedName>
</protein>
<dbReference type="InterPro" id="IPR016197">
    <property type="entry name" value="Chromo-like_dom_sf"/>
</dbReference>
<evidence type="ECO:0000313" key="3">
    <source>
        <dbReference type="Proteomes" id="UP000187406"/>
    </source>
</evidence>
<dbReference type="SUPFAM" id="SSF54160">
    <property type="entry name" value="Chromo domain-like"/>
    <property type="match status" value="1"/>
</dbReference>
<keyword evidence="3" id="KW-1185">Reference proteome</keyword>
<proteinExistence type="predicted"/>
<comment type="caution">
    <text evidence="2">The sequence shown here is derived from an EMBL/GenBank/DDBJ whole genome shotgun (WGS) entry which is preliminary data.</text>
</comment>
<organism evidence="2 3">
    <name type="scientific">Cephalotus follicularis</name>
    <name type="common">Albany pitcher plant</name>
    <dbReference type="NCBI Taxonomy" id="3775"/>
    <lineage>
        <taxon>Eukaryota</taxon>
        <taxon>Viridiplantae</taxon>
        <taxon>Streptophyta</taxon>
        <taxon>Embryophyta</taxon>
        <taxon>Tracheophyta</taxon>
        <taxon>Spermatophyta</taxon>
        <taxon>Magnoliopsida</taxon>
        <taxon>eudicotyledons</taxon>
        <taxon>Gunneridae</taxon>
        <taxon>Pentapetalae</taxon>
        <taxon>rosids</taxon>
        <taxon>fabids</taxon>
        <taxon>Oxalidales</taxon>
        <taxon>Cephalotaceae</taxon>
        <taxon>Cephalotus</taxon>
    </lineage>
</organism>
<sequence length="135" mass="15448">VFHISQLKPYKGSIPAECPLQLPDNCNQYQPVLSPLEILGQRQVWIKNQLVNQVLVQWQGLLPEDTSWEDTSNIQSQFPELHLEDKVVFNGSSIDTDQGCGPTHTNSNVHSSLRRTKRIHALPGRFKDYEMQMHS</sequence>
<dbReference type="AlphaFoldDB" id="A0A1Q3BDJ3"/>
<reference evidence="3" key="1">
    <citation type="submission" date="2016-04" db="EMBL/GenBank/DDBJ databases">
        <title>Cephalotus genome sequencing.</title>
        <authorList>
            <person name="Fukushima K."/>
            <person name="Hasebe M."/>
            <person name="Fang X."/>
        </authorList>
    </citation>
    <scope>NUCLEOTIDE SEQUENCE [LARGE SCALE GENOMIC DNA]</scope>
    <source>
        <strain evidence="3">cv. St1</strain>
    </source>
</reference>
<dbReference type="Proteomes" id="UP000187406">
    <property type="component" value="Unassembled WGS sequence"/>
</dbReference>
<name>A0A1Q3BDJ3_CEPFO</name>
<dbReference type="Gene3D" id="2.40.50.40">
    <property type="match status" value="1"/>
</dbReference>
<accession>A0A1Q3BDJ3</accession>
<evidence type="ECO:0000259" key="1">
    <source>
        <dbReference type="Pfam" id="PF00385"/>
    </source>
</evidence>